<dbReference type="GeneID" id="66905056"/>
<name>A0AB38FW76_9ENTR</name>
<dbReference type="Proteomes" id="UP000267341">
    <property type="component" value="Unassembled WGS sequence"/>
</dbReference>
<evidence type="ECO:0000313" key="5">
    <source>
        <dbReference type="Proteomes" id="UP000267341"/>
    </source>
</evidence>
<keyword evidence="1" id="KW-0472">Membrane</keyword>
<feature type="transmembrane region" description="Helical" evidence="1">
    <location>
        <begin position="45"/>
        <end position="62"/>
    </location>
</feature>
<proteinExistence type="predicted"/>
<reference evidence="2 5" key="2">
    <citation type="submission" date="2018-10" db="EMBL/GenBank/DDBJ databases">
        <title>Genomic Encyclopedia of Type Strains, Phase IV (KMG-IV): sequencing the most valuable type-strain genomes for metagenomic binning, comparative biology and taxonomic classification.</title>
        <authorList>
            <person name="Goeker M."/>
        </authorList>
    </citation>
    <scope>NUCLEOTIDE SEQUENCE [LARGE SCALE GENOMIC DNA]</scope>
    <source>
        <strain evidence="2 5">DSM 5079</strain>
    </source>
</reference>
<evidence type="ECO:0000313" key="2">
    <source>
        <dbReference type="EMBL" id="RKR53599.1"/>
    </source>
</evidence>
<reference evidence="3 4" key="1">
    <citation type="submission" date="2018-06" db="EMBL/GenBank/DDBJ databases">
        <authorList>
            <consortium name="Pathogen Informatics"/>
            <person name="Doyle S."/>
        </authorList>
    </citation>
    <scope>NUCLEOTIDE SEQUENCE [LARGE SCALE GENOMIC DNA]</scope>
    <source>
        <strain evidence="3 4">NCTC11967</strain>
    </source>
</reference>
<dbReference type="EMBL" id="UAVL01000011">
    <property type="protein sequence ID" value="SQA63562.1"/>
    <property type="molecule type" value="Genomic_DNA"/>
</dbReference>
<evidence type="ECO:0000256" key="1">
    <source>
        <dbReference type="SAM" id="Phobius"/>
    </source>
</evidence>
<evidence type="ECO:0000313" key="3">
    <source>
        <dbReference type="EMBL" id="SQA63562.1"/>
    </source>
</evidence>
<organism evidence="3 4">
    <name type="scientific">Yokenella regensburgei</name>
    <dbReference type="NCBI Taxonomy" id="158877"/>
    <lineage>
        <taxon>Bacteria</taxon>
        <taxon>Pseudomonadati</taxon>
        <taxon>Pseudomonadota</taxon>
        <taxon>Gammaproteobacteria</taxon>
        <taxon>Enterobacterales</taxon>
        <taxon>Enterobacteriaceae</taxon>
        <taxon>Yokenella</taxon>
    </lineage>
</organism>
<sequence length="75" mass="8518">MIRVIDVYLKANTRWVFIAILIFGIGLGMLLNIALNLHGEQKYDGYLIGNGAFFLLCAYACLRMHVISRPQEESE</sequence>
<dbReference type="AlphaFoldDB" id="A0AB38FW76"/>
<dbReference type="Proteomes" id="UP000251313">
    <property type="component" value="Unassembled WGS sequence"/>
</dbReference>
<keyword evidence="1" id="KW-1133">Transmembrane helix</keyword>
<comment type="caution">
    <text evidence="3">The sequence shown here is derived from an EMBL/GenBank/DDBJ whole genome shotgun (WGS) entry which is preliminary data.</text>
</comment>
<keyword evidence="5" id="KW-1185">Reference proteome</keyword>
<keyword evidence="1" id="KW-0812">Transmembrane</keyword>
<evidence type="ECO:0000313" key="4">
    <source>
        <dbReference type="Proteomes" id="UP000251313"/>
    </source>
</evidence>
<feature type="transmembrane region" description="Helical" evidence="1">
    <location>
        <begin position="12"/>
        <end position="33"/>
    </location>
</feature>
<dbReference type="EMBL" id="RBIZ01000005">
    <property type="protein sequence ID" value="RKR53599.1"/>
    <property type="molecule type" value="Genomic_DNA"/>
</dbReference>
<dbReference type="RefSeq" id="WP_006816667.1">
    <property type="nucleotide sequence ID" value="NZ_CABKQJ010000004.1"/>
</dbReference>
<gene>
    <name evidence="2" type="ORF">C7387_3066</name>
    <name evidence="3" type="ORF">NCTC11967_02608</name>
</gene>
<protein>
    <submittedName>
        <fullName evidence="3">Uncharacterized protein</fullName>
    </submittedName>
</protein>
<accession>A0AB38FW76</accession>